<feature type="chain" id="PRO_5014562334" description="Glycoside hydrolase family 5 domain-containing protein" evidence="1">
    <location>
        <begin position="33"/>
        <end position="483"/>
    </location>
</feature>
<dbReference type="SUPFAM" id="SSF51445">
    <property type="entry name" value="(Trans)glycosidases"/>
    <property type="match status" value="1"/>
</dbReference>
<dbReference type="Proteomes" id="UP000229681">
    <property type="component" value="Unassembled WGS sequence"/>
</dbReference>
<feature type="signal peptide" evidence="1">
    <location>
        <begin position="1"/>
        <end position="32"/>
    </location>
</feature>
<dbReference type="Proteomes" id="UP000228947">
    <property type="component" value="Unassembled WGS sequence"/>
</dbReference>
<reference evidence="4 5" key="1">
    <citation type="submission" date="2017-11" db="EMBL/GenBank/DDBJ databases">
        <title>Evolution of Phototrophy in the Chloroflexi Phylum Driven by Horizontal Gene Transfer.</title>
        <authorList>
            <person name="Ward L.M."/>
            <person name="Hemp J."/>
            <person name="Shih P.M."/>
            <person name="Mcglynn S.E."/>
            <person name="Fischer W."/>
        </authorList>
    </citation>
    <scope>NUCLEOTIDE SEQUENCE [LARGE SCALE GENOMIC DNA]</scope>
    <source>
        <strain evidence="3">CP1_1M</strain>
        <strain evidence="2">JP3_13</strain>
    </source>
</reference>
<protein>
    <recommendedName>
        <fullName evidence="6">Glycoside hydrolase family 5 domain-containing protein</fullName>
    </recommendedName>
</protein>
<evidence type="ECO:0000313" key="5">
    <source>
        <dbReference type="Proteomes" id="UP000229681"/>
    </source>
</evidence>
<dbReference type="PANTHER" id="PTHR12631">
    <property type="entry name" value="ALPHA-L-IDURONIDASE"/>
    <property type="match status" value="1"/>
</dbReference>
<dbReference type="InterPro" id="IPR017853">
    <property type="entry name" value="GH"/>
</dbReference>
<dbReference type="PANTHER" id="PTHR12631:SF10">
    <property type="entry name" value="BETA-XYLOSIDASE-LIKE PROTEIN-RELATED"/>
    <property type="match status" value="1"/>
</dbReference>
<gene>
    <name evidence="2" type="ORF">CUN49_02610</name>
    <name evidence="3" type="ORF">CUN50_00920</name>
</gene>
<dbReference type="EMBL" id="PGTM01000020">
    <property type="protein sequence ID" value="PJF36986.1"/>
    <property type="molecule type" value="Genomic_DNA"/>
</dbReference>
<dbReference type="InterPro" id="IPR051923">
    <property type="entry name" value="Glycosyl_Hydrolase_39"/>
</dbReference>
<comment type="caution">
    <text evidence="2">The sequence shown here is derived from an EMBL/GenBank/DDBJ whole genome shotgun (WGS) entry which is preliminary data.</text>
</comment>
<evidence type="ECO:0008006" key="6">
    <source>
        <dbReference type="Google" id="ProtNLM"/>
    </source>
</evidence>
<dbReference type="EMBL" id="PGTL01000002">
    <property type="protein sequence ID" value="PJF43292.1"/>
    <property type="molecule type" value="Genomic_DNA"/>
</dbReference>
<keyword evidence="1" id="KW-0732">Signal</keyword>
<dbReference type="GO" id="GO:0004553">
    <property type="term" value="F:hydrolase activity, hydrolyzing O-glycosyl compounds"/>
    <property type="evidence" value="ECO:0007669"/>
    <property type="project" value="TreeGrafter"/>
</dbReference>
<organism evidence="2 5">
    <name type="scientific">Candidatus Thermofonsia Clade 1 bacterium</name>
    <dbReference type="NCBI Taxonomy" id="2364210"/>
    <lineage>
        <taxon>Bacteria</taxon>
        <taxon>Bacillati</taxon>
        <taxon>Chloroflexota</taxon>
        <taxon>Candidatus Thermofontia</taxon>
        <taxon>Candidatus Thermofonsia Clade 1</taxon>
    </lineage>
</organism>
<name>A0A2M8PHF9_9CHLR</name>
<proteinExistence type="predicted"/>
<dbReference type="AlphaFoldDB" id="A0A2M8PHF9"/>
<dbReference type="Gene3D" id="3.20.20.80">
    <property type="entry name" value="Glycosidases"/>
    <property type="match status" value="1"/>
</dbReference>
<evidence type="ECO:0000313" key="4">
    <source>
        <dbReference type="Proteomes" id="UP000228947"/>
    </source>
</evidence>
<sequence length="483" mass="50823">MALRVNKFVVALTALSIALMMFGLPAVSVTNAQNPTPTPMIVIVTATPVGGSAPPAVVATPEAPPAADATVAPREWQAFNVARNYLSRKINTNLRYVTSWTWELALFPDTALGCPPPPGETVLKGNTAGYQFIIQPLGNPNRYDIRVTYDLQRVYDCGIAGTAPGGSNLPPAAGSAAGGGFELGGHVLELGPGTVAAMKQAKMRWVKKQVRPGDGAAFGHIAAAKANGFKILLSVVGKPEDILVPGFFDQYAGYVAELAGAGADGIEVWNEMNLDREWPNGQINPAKYVELLAKAYNAIKARNPNTLVISGAPAPTGAAGPGGKTAAYWNDDVYMLEMAQAGAAQYLDCVGVHYNEGIVSPNQTSGDPRDNYPTRYFSTQLNRALAGFPGKQACFTELGYLSPEGYGALPGGFAWAQNVTVAQQAQWLAEAAVLASRSGRVRLMIVWNVDFPFFTGTDPMGGYAIIRPGGACPACATLGSVMP</sequence>
<evidence type="ECO:0000313" key="2">
    <source>
        <dbReference type="EMBL" id="PJF36986.1"/>
    </source>
</evidence>
<accession>A0A2M8Q0G3</accession>
<evidence type="ECO:0000313" key="3">
    <source>
        <dbReference type="EMBL" id="PJF43292.1"/>
    </source>
</evidence>
<evidence type="ECO:0000256" key="1">
    <source>
        <dbReference type="SAM" id="SignalP"/>
    </source>
</evidence>
<accession>A0A2M8PHF9</accession>